<name>A0A125W8Q4_ENTFL</name>
<dbReference type="HOGENOM" id="CLU_210220_0_0_9"/>
<sequence>METLQKKFFSMFAFSPFSFRIEPVILSQKNSEGAKKNESIG</sequence>
<accession>A0A125W8Q4</accession>
<dbReference type="Proteomes" id="UP000004846">
    <property type="component" value="Unassembled WGS sequence"/>
</dbReference>
<protein>
    <submittedName>
        <fullName evidence="1">Uncharacterized protein</fullName>
    </submittedName>
</protein>
<dbReference type="AlphaFoldDB" id="A0A125W8Q4"/>
<dbReference type="EMBL" id="AEBR01000024">
    <property type="protein sequence ID" value="EFM83578.1"/>
    <property type="molecule type" value="Genomic_DNA"/>
</dbReference>
<organism evidence="1 2">
    <name type="scientific">Enterococcus faecalis TX4248</name>
    <dbReference type="NCBI Taxonomy" id="749495"/>
    <lineage>
        <taxon>Bacteria</taxon>
        <taxon>Bacillati</taxon>
        <taxon>Bacillota</taxon>
        <taxon>Bacilli</taxon>
        <taxon>Lactobacillales</taxon>
        <taxon>Enterococcaceae</taxon>
        <taxon>Enterococcus</taxon>
    </lineage>
</organism>
<comment type="caution">
    <text evidence="1">The sequence shown here is derived from an EMBL/GenBank/DDBJ whole genome shotgun (WGS) entry which is preliminary data.</text>
</comment>
<proteinExistence type="predicted"/>
<gene>
    <name evidence="1" type="ORF">HMPREF9498_00852</name>
</gene>
<reference evidence="1 2" key="1">
    <citation type="submission" date="2010-07" db="EMBL/GenBank/DDBJ databases">
        <authorList>
            <person name="Sid Ahmed O."/>
        </authorList>
    </citation>
    <scope>NUCLEOTIDE SEQUENCE [LARGE SCALE GENOMIC DNA]</scope>
    <source>
        <strain evidence="1 2">TX4248</strain>
    </source>
</reference>
<evidence type="ECO:0000313" key="2">
    <source>
        <dbReference type="Proteomes" id="UP000004846"/>
    </source>
</evidence>
<evidence type="ECO:0000313" key="1">
    <source>
        <dbReference type="EMBL" id="EFM83578.1"/>
    </source>
</evidence>